<dbReference type="CDD" id="cd02274">
    <property type="entry name" value="DHDPR_N"/>
    <property type="match status" value="1"/>
</dbReference>
<dbReference type="PANTHER" id="PTHR20836:SF0">
    <property type="entry name" value="4-HYDROXY-TETRAHYDRODIPICOLINATE REDUCTASE 1, CHLOROPLASTIC-RELATED"/>
    <property type="match status" value="1"/>
</dbReference>
<name>A0A1X1C258_9GAMM</name>
<dbReference type="NCBIfam" id="TIGR00036">
    <property type="entry name" value="dapB"/>
    <property type="match status" value="1"/>
</dbReference>
<dbReference type="InterPro" id="IPR036291">
    <property type="entry name" value="NAD(P)-bd_dom_sf"/>
</dbReference>
<dbReference type="InterPro" id="IPR000846">
    <property type="entry name" value="DapB_N"/>
</dbReference>
<keyword evidence="3 14" id="KW-0963">Cytoplasm</keyword>
<dbReference type="GO" id="GO:0005829">
    <property type="term" value="C:cytosol"/>
    <property type="evidence" value="ECO:0007669"/>
    <property type="project" value="TreeGrafter"/>
</dbReference>
<evidence type="ECO:0000259" key="15">
    <source>
        <dbReference type="Pfam" id="PF01113"/>
    </source>
</evidence>
<comment type="caution">
    <text evidence="14">Was originally thought to be a dihydrodipicolinate reductase (DHDPR), catalyzing the conversion of dihydrodipicolinate to tetrahydrodipicolinate. However, it was shown in E.coli that the substrate of the enzymatic reaction is not dihydrodipicolinate (DHDP) but in fact (2S,4S)-4-hydroxy-2,3,4,5-tetrahydrodipicolinic acid (HTPA), the product released by the DapA-catalyzed reaction.</text>
</comment>
<evidence type="ECO:0000256" key="4">
    <source>
        <dbReference type="ARBA" id="ARBA00022605"/>
    </source>
</evidence>
<keyword evidence="7 14" id="KW-0560">Oxidoreductase</keyword>
<dbReference type="OrthoDB" id="9790352at2"/>
<accession>A0A1X1C258</accession>
<keyword evidence="8 14" id="KW-0520">NAD</keyword>
<comment type="similarity">
    <text evidence="2 14">Belongs to the DapB family.</text>
</comment>
<dbReference type="Gene3D" id="3.30.360.10">
    <property type="entry name" value="Dihydrodipicolinate Reductase, domain 2"/>
    <property type="match status" value="1"/>
</dbReference>
<feature type="active site" description="Proton donor" evidence="14">
    <location>
        <position position="163"/>
    </location>
</feature>
<feature type="binding site" evidence="14">
    <location>
        <begin position="169"/>
        <end position="170"/>
    </location>
    <ligand>
        <name>(S)-2,3,4,5-tetrahydrodipicolinate</name>
        <dbReference type="ChEBI" id="CHEBI:16845"/>
    </ligand>
</feature>
<comment type="subcellular location">
    <subcellularLocation>
        <location evidence="1 14">Cytoplasm</location>
    </subcellularLocation>
</comment>
<dbReference type="GO" id="GO:0051287">
    <property type="term" value="F:NAD binding"/>
    <property type="evidence" value="ECO:0007669"/>
    <property type="project" value="UniProtKB-UniRule"/>
</dbReference>
<dbReference type="STRING" id="472705.GCA_001743465_02267"/>
<keyword evidence="6 14" id="KW-0220">Diaminopimelate biosynthesis</keyword>
<dbReference type="UniPathway" id="UPA00034">
    <property type="reaction ID" value="UER00018"/>
</dbReference>
<evidence type="ECO:0000256" key="3">
    <source>
        <dbReference type="ARBA" id="ARBA00022490"/>
    </source>
</evidence>
<evidence type="ECO:0000256" key="1">
    <source>
        <dbReference type="ARBA" id="ARBA00004496"/>
    </source>
</evidence>
<evidence type="ECO:0000256" key="13">
    <source>
        <dbReference type="ARBA" id="ARBA00049396"/>
    </source>
</evidence>
<dbReference type="SUPFAM" id="SSF55347">
    <property type="entry name" value="Glyceraldehyde-3-phosphate dehydrogenase-like, C-terminal domain"/>
    <property type="match status" value="1"/>
</dbReference>
<dbReference type="FunFam" id="3.40.50.720:FF:000048">
    <property type="entry name" value="4-hydroxy-tetrahydrodipicolinate reductase"/>
    <property type="match status" value="1"/>
</dbReference>
<comment type="caution">
    <text evidence="17">The sequence shown here is derived from an EMBL/GenBank/DDBJ whole genome shotgun (WGS) entry which is preliminary data.</text>
</comment>
<evidence type="ECO:0000256" key="10">
    <source>
        <dbReference type="ARBA" id="ARBA00037922"/>
    </source>
</evidence>
<dbReference type="SUPFAM" id="SSF51735">
    <property type="entry name" value="NAD(P)-binding Rossmann-fold domains"/>
    <property type="match status" value="1"/>
</dbReference>
<proteinExistence type="inferred from homology"/>
<evidence type="ECO:0000256" key="8">
    <source>
        <dbReference type="ARBA" id="ARBA00023027"/>
    </source>
</evidence>
<comment type="function">
    <text evidence="14">Catalyzes the conversion of 4-hydroxy-tetrahydrodipicolinate (HTPA) to tetrahydrodipicolinate.</text>
</comment>
<feature type="binding site" evidence="14">
    <location>
        <position position="39"/>
    </location>
    <ligand>
        <name>NADP(+)</name>
        <dbReference type="ChEBI" id="CHEBI:58349"/>
    </ligand>
</feature>
<dbReference type="PANTHER" id="PTHR20836">
    <property type="entry name" value="DIHYDRODIPICOLINATE REDUCTASE"/>
    <property type="match status" value="1"/>
</dbReference>
<gene>
    <name evidence="14" type="primary">dapB</name>
    <name evidence="17" type="ORF">HA41_01235</name>
</gene>
<dbReference type="Pfam" id="PF01113">
    <property type="entry name" value="DapB_N"/>
    <property type="match status" value="1"/>
</dbReference>
<comment type="pathway">
    <text evidence="10 14">Amino-acid biosynthesis; L-lysine biosynthesis via DAP pathway; (S)-tetrahydrodipicolinate from L-aspartate: step 4/4.</text>
</comment>
<evidence type="ECO:0000259" key="16">
    <source>
        <dbReference type="Pfam" id="PF05173"/>
    </source>
</evidence>
<dbReference type="GO" id="GO:0008839">
    <property type="term" value="F:4-hydroxy-tetrahydrodipicolinate reductase"/>
    <property type="evidence" value="ECO:0007669"/>
    <property type="project" value="UniProtKB-UniRule"/>
</dbReference>
<dbReference type="AlphaFoldDB" id="A0A1X1C258"/>
<keyword evidence="9 14" id="KW-0457">Lysine biosynthesis</keyword>
<feature type="active site" description="Proton donor/acceptor" evidence="14">
    <location>
        <position position="159"/>
    </location>
</feature>
<dbReference type="HAMAP" id="MF_00102">
    <property type="entry name" value="DapB"/>
    <property type="match status" value="1"/>
</dbReference>
<protein>
    <recommendedName>
        <fullName evidence="11 14">4-hydroxy-tetrahydrodipicolinate reductase</fullName>
        <shortName evidence="14">HTPA reductase</shortName>
        <ecNumber evidence="11 14">1.17.1.8</ecNumber>
    </recommendedName>
</protein>
<comment type="catalytic activity">
    <reaction evidence="13 14">
        <text>(S)-2,3,4,5-tetrahydrodipicolinate + NAD(+) + H2O = (2S,4S)-4-hydroxy-2,3,4,5-tetrahydrodipicolinate + NADH + H(+)</text>
        <dbReference type="Rhea" id="RHEA:35323"/>
        <dbReference type="ChEBI" id="CHEBI:15377"/>
        <dbReference type="ChEBI" id="CHEBI:15378"/>
        <dbReference type="ChEBI" id="CHEBI:16845"/>
        <dbReference type="ChEBI" id="CHEBI:57540"/>
        <dbReference type="ChEBI" id="CHEBI:57945"/>
        <dbReference type="ChEBI" id="CHEBI:67139"/>
        <dbReference type="EC" id="1.17.1.8"/>
    </reaction>
</comment>
<dbReference type="EMBL" id="MLFN01000002">
    <property type="protein sequence ID" value="ORM55696.1"/>
    <property type="molecule type" value="Genomic_DNA"/>
</dbReference>
<evidence type="ECO:0000256" key="7">
    <source>
        <dbReference type="ARBA" id="ARBA00023002"/>
    </source>
</evidence>
<dbReference type="RefSeq" id="WP_094119233.1">
    <property type="nucleotide sequence ID" value="NZ_MLFN01000002.1"/>
</dbReference>
<evidence type="ECO:0000313" key="17">
    <source>
        <dbReference type="EMBL" id="ORM55696.1"/>
    </source>
</evidence>
<keyword evidence="5 14" id="KW-0521">NADP</keyword>
<evidence type="ECO:0000313" key="18">
    <source>
        <dbReference type="Proteomes" id="UP000193933"/>
    </source>
</evidence>
<feature type="domain" description="Dihydrodipicolinate reductase N-terminal" evidence="15">
    <location>
        <begin position="6"/>
        <end position="129"/>
    </location>
</feature>
<dbReference type="GO" id="GO:0009089">
    <property type="term" value="P:lysine biosynthetic process via diaminopimelate"/>
    <property type="evidence" value="ECO:0007669"/>
    <property type="project" value="UniProtKB-UniRule"/>
</dbReference>
<dbReference type="InterPro" id="IPR023940">
    <property type="entry name" value="DHDPR_bac"/>
</dbReference>
<evidence type="ECO:0000256" key="12">
    <source>
        <dbReference type="ARBA" id="ARBA00049080"/>
    </source>
</evidence>
<dbReference type="GO" id="GO:0016726">
    <property type="term" value="F:oxidoreductase activity, acting on CH or CH2 groups, NAD or NADP as acceptor"/>
    <property type="evidence" value="ECO:0007669"/>
    <property type="project" value="UniProtKB-UniRule"/>
</dbReference>
<evidence type="ECO:0000256" key="2">
    <source>
        <dbReference type="ARBA" id="ARBA00006642"/>
    </source>
</evidence>
<dbReference type="Pfam" id="PF05173">
    <property type="entry name" value="DapB_C"/>
    <property type="match status" value="1"/>
</dbReference>
<feature type="binding site" evidence="14">
    <location>
        <begin position="102"/>
        <end position="104"/>
    </location>
    <ligand>
        <name>NAD(+)</name>
        <dbReference type="ChEBI" id="CHEBI:57540"/>
    </ligand>
</feature>
<dbReference type="InterPro" id="IPR022664">
    <property type="entry name" value="DapB_N_CS"/>
</dbReference>
<organism evidence="17 18">
    <name type="scientific">Pantoea conspicua</name>
    <dbReference type="NCBI Taxonomy" id="472705"/>
    <lineage>
        <taxon>Bacteria</taxon>
        <taxon>Pseudomonadati</taxon>
        <taxon>Pseudomonadota</taxon>
        <taxon>Gammaproteobacteria</taxon>
        <taxon>Enterobacterales</taxon>
        <taxon>Erwiniaceae</taxon>
        <taxon>Pantoea</taxon>
    </lineage>
</organism>
<evidence type="ECO:0000256" key="5">
    <source>
        <dbReference type="ARBA" id="ARBA00022857"/>
    </source>
</evidence>
<dbReference type="Gene3D" id="3.40.50.720">
    <property type="entry name" value="NAD(P)-binding Rossmann-like Domain"/>
    <property type="match status" value="1"/>
</dbReference>
<feature type="domain" description="Dihydrodipicolinate reductase C-terminal" evidence="16">
    <location>
        <begin position="132"/>
        <end position="268"/>
    </location>
</feature>
<dbReference type="InterPro" id="IPR022663">
    <property type="entry name" value="DapB_C"/>
</dbReference>
<keyword evidence="18" id="KW-1185">Reference proteome</keyword>
<keyword evidence="4 14" id="KW-0028">Amino-acid biosynthesis</keyword>
<comment type="caution">
    <text evidence="14">Lacks conserved residue(s) required for the propagation of feature annotation.</text>
</comment>
<dbReference type="Proteomes" id="UP000193933">
    <property type="component" value="Unassembled WGS sequence"/>
</dbReference>
<feature type="binding site" evidence="14">
    <location>
        <begin position="126"/>
        <end position="129"/>
    </location>
    <ligand>
        <name>NAD(+)</name>
        <dbReference type="ChEBI" id="CHEBI:57540"/>
    </ligand>
</feature>
<evidence type="ECO:0000256" key="11">
    <source>
        <dbReference type="ARBA" id="ARBA00038983"/>
    </source>
</evidence>
<feature type="binding site" evidence="14">
    <location>
        <begin position="12"/>
        <end position="17"/>
    </location>
    <ligand>
        <name>NAD(+)</name>
        <dbReference type="ChEBI" id="CHEBI:57540"/>
    </ligand>
</feature>
<evidence type="ECO:0000256" key="9">
    <source>
        <dbReference type="ARBA" id="ARBA00023154"/>
    </source>
</evidence>
<evidence type="ECO:0000256" key="6">
    <source>
        <dbReference type="ARBA" id="ARBA00022915"/>
    </source>
</evidence>
<feature type="binding site" evidence="14">
    <location>
        <position position="160"/>
    </location>
    <ligand>
        <name>(S)-2,3,4,5-tetrahydrodipicolinate</name>
        <dbReference type="ChEBI" id="CHEBI:16845"/>
    </ligand>
</feature>
<dbReference type="FunFam" id="3.30.360.10:FF:000004">
    <property type="entry name" value="4-hydroxy-tetrahydrodipicolinate reductase"/>
    <property type="match status" value="1"/>
</dbReference>
<sequence length="273" mass="28930">MHDAQIRVAIVGAGGRMGRQLIQAVVNSDAVCLGAALVRPGSSLTGTDAGELAGAGRLGVQVVDNLATVVNDFDVLIDFTRPEGTLDYLAVCREQSKAMVIGTTGFDEAGKAAIRAAAEDIPIVFAANFSVGVNLVLKLLEKAAKVMGDYADIEIVEAHHRHKVDAPSGTALAMGEAIADAMQWKLDEHAVYSREGHTGERQPQTIGFATVRAGDIVGEHTAMFADIGERVEITHKASSRMTFANGAVKAAFWLKGKKTGLFDMRDVLNLSML</sequence>
<dbReference type="EC" id="1.17.1.8" evidence="11 14"/>
<dbReference type="GO" id="GO:0050661">
    <property type="term" value="F:NADP binding"/>
    <property type="evidence" value="ECO:0007669"/>
    <property type="project" value="UniProtKB-UniRule"/>
</dbReference>
<comment type="subunit">
    <text evidence="14">Homotetramer.</text>
</comment>
<dbReference type="PROSITE" id="PS01298">
    <property type="entry name" value="DAPB"/>
    <property type="match status" value="1"/>
</dbReference>
<evidence type="ECO:0000256" key="14">
    <source>
        <dbReference type="HAMAP-Rule" id="MF_00102"/>
    </source>
</evidence>
<reference evidence="17 18" key="1">
    <citation type="journal article" date="2017" name="Antonie Van Leeuwenhoek">
        <title>Phylogenomic resolution of the bacterial genus Pantoea and its relationship with Erwinia and Tatumella.</title>
        <authorList>
            <person name="Palmer M."/>
            <person name="Steenkamp E.T."/>
            <person name="Coetzee M.P."/>
            <person name="Chan W.Y."/>
            <person name="van Zyl E."/>
            <person name="De Maayer P."/>
            <person name="Coutinho T.A."/>
            <person name="Blom J."/>
            <person name="Smits T.H."/>
            <person name="Duffy B."/>
            <person name="Venter S.N."/>
        </authorList>
    </citation>
    <scope>NUCLEOTIDE SEQUENCE [LARGE SCALE GENOMIC DNA]</scope>
    <source>
        <strain evidence="17 18">LMG 24534</strain>
    </source>
</reference>
<comment type="catalytic activity">
    <reaction evidence="12 14">
        <text>(S)-2,3,4,5-tetrahydrodipicolinate + NADP(+) + H2O = (2S,4S)-4-hydroxy-2,3,4,5-tetrahydrodipicolinate + NADPH + H(+)</text>
        <dbReference type="Rhea" id="RHEA:35331"/>
        <dbReference type="ChEBI" id="CHEBI:15377"/>
        <dbReference type="ChEBI" id="CHEBI:15378"/>
        <dbReference type="ChEBI" id="CHEBI:16845"/>
        <dbReference type="ChEBI" id="CHEBI:57783"/>
        <dbReference type="ChEBI" id="CHEBI:58349"/>
        <dbReference type="ChEBI" id="CHEBI:67139"/>
        <dbReference type="EC" id="1.17.1.8"/>
    </reaction>
</comment>
<dbReference type="GO" id="GO:0019877">
    <property type="term" value="P:diaminopimelate biosynthetic process"/>
    <property type="evidence" value="ECO:0007669"/>
    <property type="project" value="UniProtKB-UniRule"/>
</dbReference>
<dbReference type="PIRSF" id="PIRSF000161">
    <property type="entry name" value="DHPR"/>
    <property type="match status" value="1"/>
</dbReference>